<evidence type="ECO:0000313" key="1">
    <source>
        <dbReference type="EMBL" id="DAE30935.1"/>
    </source>
</evidence>
<organism evidence="1">
    <name type="scientific">virus sp. ctML55</name>
    <dbReference type="NCBI Taxonomy" id="2827627"/>
    <lineage>
        <taxon>Viruses</taxon>
    </lineage>
</organism>
<dbReference type="EMBL" id="BK059105">
    <property type="protein sequence ID" value="DAE30935.1"/>
    <property type="molecule type" value="Genomic_DNA"/>
</dbReference>
<accession>A0A8S5RHT1</accession>
<sequence>MINVGHKVNAKVTSVKDVVQPLKDKFIGYVFNNSAVKNGAKNINSSDAWLDNNPLNTF</sequence>
<protein>
    <submittedName>
        <fullName evidence="1">Uncharacterized protein</fullName>
    </submittedName>
</protein>
<reference evidence="1" key="1">
    <citation type="journal article" date="2021" name="Proc. Natl. Acad. Sci. U.S.A.">
        <title>A Catalog of Tens of Thousands of Viruses from Human Metagenomes Reveals Hidden Associations with Chronic Diseases.</title>
        <authorList>
            <person name="Tisza M.J."/>
            <person name="Buck C.B."/>
        </authorList>
    </citation>
    <scope>NUCLEOTIDE SEQUENCE</scope>
    <source>
        <strain evidence="1">CtML55</strain>
    </source>
</reference>
<name>A0A8S5RHT1_9VIRU</name>
<proteinExistence type="predicted"/>